<evidence type="ECO:0000259" key="7">
    <source>
        <dbReference type="PROSITE" id="PS50011"/>
    </source>
</evidence>
<evidence type="ECO:0000256" key="4">
    <source>
        <dbReference type="ARBA" id="ARBA00022777"/>
    </source>
</evidence>
<keyword evidence="4" id="KW-0418">Kinase</keyword>
<gene>
    <name evidence="8" type="ORF">Agub_g1508</name>
</gene>
<keyword evidence="9" id="KW-1185">Reference proteome</keyword>
<proteinExistence type="predicted"/>
<dbReference type="GO" id="GO:0005524">
    <property type="term" value="F:ATP binding"/>
    <property type="evidence" value="ECO:0007669"/>
    <property type="project" value="UniProtKB-KW"/>
</dbReference>
<feature type="compositionally biased region" description="Basic and acidic residues" evidence="6">
    <location>
        <begin position="559"/>
        <end position="575"/>
    </location>
</feature>
<accession>A0AAD3DFX5</accession>
<feature type="compositionally biased region" description="Low complexity" evidence="6">
    <location>
        <begin position="402"/>
        <end position="419"/>
    </location>
</feature>
<dbReference type="InterPro" id="IPR011009">
    <property type="entry name" value="Kinase-like_dom_sf"/>
</dbReference>
<feature type="region of interest" description="Disordered" evidence="6">
    <location>
        <begin position="558"/>
        <end position="598"/>
    </location>
</feature>
<keyword evidence="2" id="KW-0808">Transferase</keyword>
<feature type="compositionally biased region" description="Polar residues" evidence="6">
    <location>
        <begin position="360"/>
        <end position="386"/>
    </location>
</feature>
<organism evidence="8 9">
    <name type="scientific">Astrephomene gubernaculifera</name>
    <dbReference type="NCBI Taxonomy" id="47775"/>
    <lineage>
        <taxon>Eukaryota</taxon>
        <taxon>Viridiplantae</taxon>
        <taxon>Chlorophyta</taxon>
        <taxon>core chlorophytes</taxon>
        <taxon>Chlorophyceae</taxon>
        <taxon>CS clade</taxon>
        <taxon>Chlamydomonadales</taxon>
        <taxon>Astrephomenaceae</taxon>
        <taxon>Astrephomene</taxon>
    </lineage>
</organism>
<dbReference type="PANTHER" id="PTHR24349">
    <property type="entry name" value="SERINE/THREONINE-PROTEIN KINASE"/>
    <property type="match status" value="1"/>
</dbReference>
<feature type="region of interest" description="Disordered" evidence="6">
    <location>
        <begin position="454"/>
        <end position="475"/>
    </location>
</feature>
<keyword evidence="3" id="KW-0547">Nucleotide-binding</keyword>
<feature type="compositionally biased region" description="Pro residues" evidence="6">
    <location>
        <begin position="389"/>
        <end position="401"/>
    </location>
</feature>
<feature type="compositionally biased region" description="Low complexity" evidence="6">
    <location>
        <begin position="429"/>
        <end position="438"/>
    </location>
</feature>
<evidence type="ECO:0000256" key="1">
    <source>
        <dbReference type="ARBA" id="ARBA00022527"/>
    </source>
</evidence>
<dbReference type="PROSITE" id="PS50011">
    <property type="entry name" value="PROTEIN_KINASE_DOM"/>
    <property type="match status" value="1"/>
</dbReference>
<dbReference type="SMART" id="SM00220">
    <property type="entry name" value="S_TKc"/>
    <property type="match status" value="1"/>
</dbReference>
<dbReference type="InterPro" id="IPR000719">
    <property type="entry name" value="Prot_kinase_dom"/>
</dbReference>
<keyword evidence="5" id="KW-0067">ATP-binding</keyword>
<feature type="region of interest" description="Disordered" evidence="6">
    <location>
        <begin position="360"/>
        <end position="441"/>
    </location>
</feature>
<dbReference type="InterPro" id="IPR050205">
    <property type="entry name" value="CDPK_Ser/Thr_kinases"/>
</dbReference>
<dbReference type="Gene3D" id="1.10.510.10">
    <property type="entry name" value="Transferase(Phosphotransferase) domain 1"/>
    <property type="match status" value="2"/>
</dbReference>
<feature type="domain" description="Protein kinase" evidence="7">
    <location>
        <begin position="184"/>
        <end position="644"/>
    </location>
</feature>
<dbReference type="Pfam" id="PF00069">
    <property type="entry name" value="Pkinase"/>
    <property type="match status" value="1"/>
</dbReference>
<evidence type="ECO:0000256" key="3">
    <source>
        <dbReference type="ARBA" id="ARBA00022741"/>
    </source>
</evidence>
<protein>
    <recommendedName>
        <fullName evidence="7">Protein kinase domain-containing protein</fullName>
    </recommendedName>
</protein>
<comment type="caution">
    <text evidence="8">The sequence shown here is derived from an EMBL/GenBank/DDBJ whole genome shotgun (WGS) entry which is preliminary data.</text>
</comment>
<keyword evidence="1" id="KW-0723">Serine/threonine-protein kinase</keyword>
<dbReference type="SUPFAM" id="SSF56112">
    <property type="entry name" value="Protein kinase-like (PK-like)"/>
    <property type="match status" value="1"/>
</dbReference>
<evidence type="ECO:0000256" key="6">
    <source>
        <dbReference type="SAM" id="MobiDB-lite"/>
    </source>
</evidence>
<dbReference type="AlphaFoldDB" id="A0AAD3DFX5"/>
<dbReference type="EMBL" id="BMAR01000001">
    <property type="protein sequence ID" value="GFR40858.1"/>
    <property type="molecule type" value="Genomic_DNA"/>
</dbReference>
<sequence>MPSLLCCTGAYTSSPVGTPCSTEPLSKYDKNDNAVSVVALPNGASKPQHGIVFDNALLPGQLPETPRSESPSLEPEARRSISLLGYTACRTGERVLPRPDQATAERPTLLAALDFPTHIRIVSTSFDADFRKCEGAAPPRQPGTAPQQHYREASTLYPEAAGSSGSGGDPLDLSVLLPEAHLRHAVSLSSGHGRLYKVYPRQAAGCAASLAHSGETLASNMPGSVPDKFRQAAAAGCCVQADGPATAAVTATAPSLTPLAWQRLREEISLSAELPRSCPLLLLPDRLYEQAGSVHLVYGSAVPDGCTDLWTYMQKKHQRRRRLSEGSCRSIVRQVLQALHVLHAAGWVHRSVSTETIWVSEQQQQQGAPSQPRCTATSGPSPSCDTVSPAPPPSVLQPPPHAQTAAAAAATTSEAPVRAPVDAGENDPQEPQQQEKQQPQPPALQVLVGGLSHVARLGGGGDRHPEAAGGTCPTTGTLQEFQQQQQGPREALLRQLVGCAYHLAPEVICGAGYGQPADIWATGVLLYMLLTGRPPFRGANELEVMTRILLVSGTVDCSTQHHSDHEGSDAGEHGDTTTPGSGRGGMQQQQHPQPQRRDRLQELVVQAALESGASGACREALAGMLAADPAQRLSAEALLQLPWFAEEEGKGRG</sequence>
<evidence type="ECO:0000256" key="2">
    <source>
        <dbReference type="ARBA" id="ARBA00022679"/>
    </source>
</evidence>
<evidence type="ECO:0000256" key="5">
    <source>
        <dbReference type="ARBA" id="ARBA00022840"/>
    </source>
</evidence>
<dbReference type="GO" id="GO:0004674">
    <property type="term" value="F:protein serine/threonine kinase activity"/>
    <property type="evidence" value="ECO:0007669"/>
    <property type="project" value="UniProtKB-KW"/>
</dbReference>
<reference evidence="8 9" key="1">
    <citation type="journal article" date="2021" name="Sci. Rep.">
        <title>Genome sequencing of the multicellular alga Astrephomene provides insights into convergent evolution of germ-soma differentiation.</title>
        <authorList>
            <person name="Yamashita S."/>
            <person name="Yamamoto K."/>
            <person name="Matsuzaki R."/>
            <person name="Suzuki S."/>
            <person name="Yamaguchi H."/>
            <person name="Hirooka S."/>
            <person name="Minakuchi Y."/>
            <person name="Miyagishima S."/>
            <person name="Kawachi M."/>
            <person name="Toyoda A."/>
            <person name="Nozaki H."/>
        </authorList>
    </citation>
    <scope>NUCLEOTIDE SEQUENCE [LARGE SCALE GENOMIC DNA]</scope>
    <source>
        <strain evidence="8 9">NIES-4017</strain>
    </source>
</reference>
<dbReference type="Proteomes" id="UP001054857">
    <property type="component" value="Unassembled WGS sequence"/>
</dbReference>
<evidence type="ECO:0000313" key="8">
    <source>
        <dbReference type="EMBL" id="GFR40858.1"/>
    </source>
</evidence>
<name>A0AAD3DFX5_9CHLO</name>
<evidence type="ECO:0000313" key="9">
    <source>
        <dbReference type="Proteomes" id="UP001054857"/>
    </source>
</evidence>